<dbReference type="AlphaFoldDB" id="A0A177G3T1"/>
<proteinExistence type="inferred from homology"/>
<dbReference type="EMBL" id="LVHD01000169">
    <property type="protein sequence ID" value="OAG75018.1"/>
    <property type="molecule type" value="Genomic_DNA"/>
</dbReference>
<dbReference type="PANTHER" id="PTHR43643:SF3">
    <property type="entry name" value="HISTIDINOL-PHOSPHATE AMINOTRANSFERASE"/>
    <property type="match status" value="1"/>
</dbReference>
<dbReference type="InterPro" id="IPR015421">
    <property type="entry name" value="PyrdxlP-dep_Trfase_major"/>
</dbReference>
<dbReference type="InterPro" id="IPR015424">
    <property type="entry name" value="PyrdxlP-dep_Trfase"/>
</dbReference>
<dbReference type="InterPro" id="IPR050106">
    <property type="entry name" value="HistidinolP_aminotransfase"/>
</dbReference>
<comment type="caution">
    <text evidence="8">The sequence shown here is derived from an EMBL/GenBank/DDBJ whole genome shotgun (WGS) entry which is preliminary data.</text>
</comment>
<comment type="similarity">
    <text evidence="1">Belongs to the class-II pyridoxal-phosphate-dependent aminotransferase family. Histidinol-phosphate aminotransferase subfamily.</text>
</comment>
<dbReference type="PANTHER" id="PTHR43643">
    <property type="entry name" value="HISTIDINOL-PHOSPHATE AMINOTRANSFERASE 2"/>
    <property type="match status" value="1"/>
</dbReference>
<dbReference type="EMBL" id="LVHD01000002">
    <property type="protein sequence ID" value="OAG78592.1"/>
    <property type="molecule type" value="Genomic_DNA"/>
</dbReference>
<name>A0A177G3T1_9PROT</name>
<dbReference type="SUPFAM" id="SSF53383">
    <property type="entry name" value="PLP-dependent transferases"/>
    <property type="match status" value="1"/>
</dbReference>
<evidence type="ECO:0000256" key="2">
    <source>
        <dbReference type="ARBA" id="ARBA00022576"/>
    </source>
</evidence>
<feature type="domain" description="Aminotransferase class I/classII large" evidence="7">
    <location>
        <begin position="34"/>
        <end position="357"/>
    </location>
</feature>
<dbReference type="InterPro" id="IPR015422">
    <property type="entry name" value="PyrdxlP-dep_Trfase_small"/>
</dbReference>
<dbReference type="GO" id="GO:0008483">
    <property type="term" value="F:transaminase activity"/>
    <property type="evidence" value="ECO:0007669"/>
    <property type="project" value="UniProtKB-KW"/>
</dbReference>
<keyword evidence="6" id="KW-0732">Signal</keyword>
<evidence type="ECO:0000259" key="7">
    <source>
        <dbReference type="Pfam" id="PF00155"/>
    </source>
</evidence>
<evidence type="ECO:0000256" key="3">
    <source>
        <dbReference type="ARBA" id="ARBA00022679"/>
    </source>
</evidence>
<dbReference type="Proteomes" id="UP000077349">
    <property type="component" value="Unassembled WGS sequence"/>
</dbReference>
<dbReference type="InterPro" id="IPR004839">
    <property type="entry name" value="Aminotransferase_I/II_large"/>
</dbReference>
<organism evidence="8 10">
    <name type="scientific">Acetobacter malorum</name>
    <dbReference type="NCBI Taxonomy" id="178901"/>
    <lineage>
        <taxon>Bacteria</taxon>
        <taxon>Pseudomonadati</taxon>
        <taxon>Pseudomonadota</taxon>
        <taxon>Alphaproteobacteria</taxon>
        <taxon>Acetobacterales</taxon>
        <taxon>Acetobacteraceae</taxon>
        <taxon>Acetobacter</taxon>
    </lineage>
</organism>
<dbReference type="Gene3D" id="3.90.1150.10">
    <property type="entry name" value="Aspartate Aminotransferase, domain 1"/>
    <property type="match status" value="1"/>
</dbReference>
<dbReference type="Pfam" id="PF00155">
    <property type="entry name" value="Aminotran_1_2"/>
    <property type="match status" value="1"/>
</dbReference>
<dbReference type="PATRIC" id="fig|178901.16.peg.198"/>
<dbReference type="GO" id="GO:0030170">
    <property type="term" value="F:pyridoxal phosphate binding"/>
    <property type="evidence" value="ECO:0007669"/>
    <property type="project" value="InterPro"/>
</dbReference>
<sequence length="364" mass="38519">MAQLTKRQLFSLTASAALVTSVSRGQAASGTQPVLEVALNENPFGPSPKAEQALAAQLKNANRYGDGASADQFVAQIAKFENVSPDQVILGELLELLGLFLASSAPVGGNIVYSKPGYMALVDAGKPAGLTGVGVPLDASLRNDLPALAKVITPQTKAVYLVNPHNPSGTASAPDVFEVFLREVSRKTLVIVDEAYLEYASSARSAVSLTRQGENVAVFRTFDKIYGLAGLPIGYLVAPRALAAALRDAGFGNPHGIGRLAISAASAALEDQSWARSVHDRIAAGRARLTSTLDSLSLKHTESEANFVFFQSPKPVSEVREHFAKLGIVIARPFAPLNDWLRISVGTEAEVTRIISTLKQIFSA</sequence>
<comment type="pathway">
    <text evidence="5">Amino-acid biosynthesis.</text>
</comment>
<keyword evidence="4" id="KW-0663">Pyridoxal phosphate</keyword>
<dbReference type="CDD" id="cd00609">
    <property type="entry name" value="AAT_like"/>
    <property type="match status" value="1"/>
</dbReference>
<keyword evidence="3 8" id="KW-0808">Transferase</keyword>
<evidence type="ECO:0000256" key="1">
    <source>
        <dbReference type="ARBA" id="ARBA00007970"/>
    </source>
</evidence>
<evidence type="ECO:0000313" key="9">
    <source>
        <dbReference type="EMBL" id="OAG78592.1"/>
    </source>
</evidence>
<dbReference type="Gene3D" id="3.40.640.10">
    <property type="entry name" value="Type I PLP-dependent aspartate aminotransferase-like (Major domain)"/>
    <property type="match status" value="1"/>
</dbReference>
<evidence type="ECO:0000313" key="8">
    <source>
        <dbReference type="EMBL" id="OAG75018.1"/>
    </source>
</evidence>
<evidence type="ECO:0000256" key="4">
    <source>
        <dbReference type="ARBA" id="ARBA00022898"/>
    </source>
</evidence>
<gene>
    <name evidence="9" type="ORF">Amal_00192</name>
    <name evidence="8" type="ORF">Amal_03819</name>
</gene>
<reference evidence="8 10" key="1">
    <citation type="submission" date="2016-03" db="EMBL/GenBank/DDBJ databases">
        <title>Draft genome sequence of Acetobacter malorum CECT 7742, a strain isolated from strawberry vinegar.</title>
        <authorList>
            <person name="Sainz F."/>
            <person name="Mas A."/>
            <person name="Torija M.J."/>
        </authorList>
    </citation>
    <scope>NUCLEOTIDE SEQUENCE [LARGE SCALE GENOMIC DNA]</scope>
    <source>
        <strain evidence="8 10">CECT 7742</strain>
    </source>
</reference>
<evidence type="ECO:0000256" key="5">
    <source>
        <dbReference type="ARBA" id="ARBA00029440"/>
    </source>
</evidence>
<feature type="chain" id="PRO_5008061555" evidence="6">
    <location>
        <begin position="28"/>
        <end position="364"/>
    </location>
</feature>
<evidence type="ECO:0000313" key="10">
    <source>
        <dbReference type="Proteomes" id="UP000077349"/>
    </source>
</evidence>
<dbReference type="eggNOG" id="COG0079">
    <property type="taxonomic scope" value="Bacteria"/>
</dbReference>
<protein>
    <submittedName>
        <fullName evidence="8">Aminotransferase</fullName>
    </submittedName>
</protein>
<keyword evidence="2 8" id="KW-0032">Aminotransferase</keyword>
<evidence type="ECO:0000256" key="6">
    <source>
        <dbReference type="SAM" id="SignalP"/>
    </source>
</evidence>
<feature type="signal peptide" evidence="6">
    <location>
        <begin position="1"/>
        <end position="27"/>
    </location>
</feature>
<dbReference type="STRING" id="178901.AmDm5_0216"/>
<accession>A0A177G3T1</accession>